<accession>A0ABY2KKV8</accession>
<evidence type="ECO:0000313" key="3">
    <source>
        <dbReference type="Proteomes" id="UP000297741"/>
    </source>
</evidence>
<dbReference type="RefSeq" id="WP_135430867.1">
    <property type="nucleotide sequence ID" value="NZ_RPEM01000006.1"/>
</dbReference>
<sequence>MHRDPKGRHQADTRTPSTGSKTAHFLRLARGKRDGFHTSHAPASASRLVQFLRIARGRTA</sequence>
<feature type="region of interest" description="Disordered" evidence="1">
    <location>
        <begin position="1"/>
        <end position="24"/>
    </location>
</feature>
<dbReference type="EMBL" id="RPEM01000006">
    <property type="protein sequence ID" value="TGD43150.1"/>
    <property type="molecule type" value="Genomic_DNA"/>
</dbReference>
<comment type="caution">
    <text evidence="2">The sequence shown here is derived from an EMBL/GenBank/DDBJ whole genome shotgun (WGS) entry which is preliminary data.</text>
</comment>
<evidence type="ECO:0000256" key="1">
    <source>
        <dbReference type="SAM" id="MobiDB-lite"/>
    </source>
</evidence>
<gene>
    <name evidence="2" type="ORF">EEB11_09940</name>
</gene>
<name>A0ABY2KKV8_9RHOB</name>
<protein>
    <submittedName>
        <fullName evidence="2">Uncharacterized protein</fullName>
    </submittedName>
</protein>
<evidence type="ECO:0000313" key="2">
    <source>
        <dbReference type="EMBL" id="TGD43150.1"/>
    </source>
</evidence>
<proteinExistence type="predicted"/>
<feature type="compositionally biased region" description="Basic and acidic residues" evidence="1">
    <location>
        <begin position="1"/>
        <end position="12"/>
    </location>
</feature>
<organism evidence="2 3">
    <name type="scientific">Pseudotabrizicola sediminis</name>
    <dbReference type="NCBI Taxonomy" id="2486418"/>
    <lineage>
        <taxon>Bacteria</taxon>
        <taxon>Pseudomonadati</taxon>
        <taxon>Pseudomonadota</taxon>
        <taxon>Alphaproteobacteria</taxon>
        <taxon>Rhodobacterales</taxon>
        <taxon>Paracoccaceae</taxon>
        <taxon>Pseudotabrizicola</taxon>
    </lineage>
</organism>
<reference evidence="2 3" key="1">
    <citation type="submission" date="2018-11" db="EMBL/GenBank/DDBJ databases">
        <title>Tabrizicola sp. isolated from sediment of alpine lake.</title>
        <authorList>
            <person name="Liu Z."/>
        </authorList>
    </citation>
    <scope>NUCLEOTIDE SEQUENCE [LARGE SCALE GENOMIC DNA]</scope>
    <source>
        <strain evidence="2 3">DRYC-M-16</strain>
    </source>
</reference>
<keyword evidence="3" id="KW-1185">Reference proteome</keyword>
<dbReference type="Proteomes" id="UP000297741">
    <property type="component" value="Unassembled WGS sequence"/>
</dbReference>